<dbReference type="InterPro" id="IPR001296">
    <property type="entry name" value="Glyco_trans_1"/>
</dbReference>
<feature type="domain" description="Glycosyl transferase family 1" evidence="5">
    <location>
        <begin position="193"/>
        <end position="333"/>
    </location>
</feature>
<evidence type="ECO:0000256" key="1">
    <source>
        <dbReference type="ARBA" id="ARBA00021292"/>
    </source>
</evidence>
<evidence type="ECO:0000256" key="3">
    <source>
        <dbReference type="ARBA" id="ARBA00022679"/>
    </source>
</evidence>
<gene>
    <name evidence="7" type="ORF">KDA82_36540</name>
</gene>
<dbReference type="AlphaFoldDB" id="A0A8T4J324"/>
<dbReference type="InterPro" id="IPR028098">
    <property type="entry name" value="Glyco_trans_4-like_N"/>
</dbReference>
<comment type="caution">
    <text evidence="7">The sequence shown here is derived from an EMBL/GenBank/DDBJ whole genome shotgun (WGS) entry which is preliminary data.</text>
</comment>
<dbReference type="Proteomes" id="UP000675554">
    <property type="component" value="Unassembled WGS sequence"/>
</dbReference>
<keyword evidence="3 7" id="KW-0808">Transferase</keyword>
<evidence type="ECO:0000256" key="4">
    <source>
        <dbReference type="SAM" id="MobiDB-lite"/>
    </source>
</evidence>
<proteinExistence type="predicted"/>
<organism evidence="7 8">
    <name type="scientific">Streptomyces daliensis</name>
    <dbReference type="NCBI Taxonomy" id="299421"/>
    <lineage>
        <taxon>Bacteria</taxon>
        <taxon>Bacillati</taxon>
        <taxon>Actinomycetota</taxon>
        <taxon>Actinomycetes</taxon>
        <taxon>Kitasatosporales</taxon>
        <taxon>Streptomycetaceae</taxon>
        <taxon>Streptomyces</taxon>
    </lineage>
</organism>
<evidence type="ECO:0000313" key="8">
    <source>
        <dbReference type="Proteomes" id="UP000675554"/>
    </source>
</evidence>
<dbReference type="Pfam" id="PF00534">
    <property type="entry name" value="Glycos_transf_1"/>
    <property type="match status" value="1"/>
</dbReference>
<dbReference type="Gene3D" id="3.40.50.2000">
    <property type="entry name" value="Glycogen Phosphorylase B"/>
    <property type="match status" value="2"/>
</dbReference>
<reference evidence="7" key="1">
    <citation type="submission" date="2021-04" db="EMBL/GenBank/DDBJ databases">
        <title>Sequencing of actinobacteria type strains.</title>
        <authorList>
            <person name="Nguyen G.-S."/>
            <person name="Wentzel A."/>
        </authorList>
    </citation>
    <scope>NUCLEOTIDE SEQUENCE</scope>
    <source>
        <strain evidence="7">DSM 42095</strain>
    </source>
</reference>
<evidence type="ECO:0000259" key="5">
    <source>
        <dbReference type="Pfam" id="PF00534"/>
    </source>
</evidence>
<evidence type="ECO:0000256" key="2">
    <source>
        <dbReference type="ARBA" id="ARBA00022676"/>
    </source>
</evidence>
<keyword evidence="8" id="KW-1185">Reference proteome</keyword>
<protein>
    <recommendedName>
        <fullName evidence="1">D-inositol 3-phosphate glycosyltransferase</fullName>
    </recommendedName>
</protein>
<feature type="region of interest" description="Disordered" evidence="4">
    <location>
        <begin position="365"/>
        <end position="405"/>
    </location>
</feature>
<accession>A0A8T4J324</accession>
<evidence type="ECO:0000313" key="7">
    <source>
        <dbReference type="EMBL" id="MBR7678385.1"/>
    </source>
</evidence>
<name>A0A8T4J324_9ACTN</name>
<dbReference type="SUPFAM" id="SSF53756">
    <property type="entry name" value="UDP-Glycosyltransferase/glycogen phosphorylase"/>
    <property type="match status" value="1"/>
</dbReference>
<dbReference type="EMBL" id="JAGSMN010001410">
    <property type="protein sequence ID" value="MBR7678385.1"/>
    <property type="molecule type" value="Genomic_DNA"/>
</dbReference>
<keyword evidence="2 7" id="KW-0328">Glycosyltransferase</keyword>
<dbReference type="PANTHER" id="PTHR12526">
    <property type="entry name" value="GLYCOSYLTRANSFERASE"/>
    <property type="match status" value="1"/>
</dbReference>
<dbReference type="Pfam" id="PF13439">
    <property type="entry name" value="Glyco_transf_4"/>
    <property type="match status" value="1"/>
</dbReference>
<feature type="compositionally biased region" description="Basic and acidic residues" evidence="4">
    <location>
        <begin position="396"/>
        <end position="405"/>
    </location>
</feature>
<feature type="domain" description="Glycosyltransferase subfamily 4-like N-terminal" evidence="6">
    <location>
        <begin position="47"/>
        <end position="179"/>
    </location>
</feature>
<evidence type="ECO:0000259" key="6">
    <source>
        <dbReference type="Pfam" id="PF13439"/>
    </source>
</evidence>
<dbReference type="GO" id="GO:0016757">
    <property type="term" value="F:glycosyltransferase activity"/>
    <property type="evidence" value="ECO:0007669"/>
    <property type="project" value="UniProtKB-KW"/>
</dbReference>
<sequence>MVEATAPGCTRMTVYHCDPWSLSLPESWDPGQVRGAHRRLLAERPQPAVPTVAGAALRYVPVLTPPRQVWAAHARAHDEALRTALRGRPLDAAVVHAHVGLRGGWVALRNARPDARVFVTEHASFLDRVLEQPEARAMYDEVLHRCTGFFAVGEPVRRLLYETFPHHEGRVGLIPNPVSFDHHRPAPVTQLRRWLFVGNLIPRKGVDWLLEAFALCRAEDPELTLTLVGEGSMERRLTALSAELGLTEAVTFAGPVPPGEALRMMREHDLLVHPSRLETFGMTVVEAVAAGLPVLVTRSGGPQETLAGIEEAAGELIDVEENAESIADGYRRLRARFPHGLDLPRARRVLAERYGVEAVGRAHHGHWFGGADRTDEADGADGPDSRPRAPHHPHHPSPDELEKEA</sequence>